<protein>
    <submittedName>
        <fullName evidence="1">CHAT domain-containing protein</fullName>
    </submittedName>
</protein>
<evidence type="ECO:0000313" key="1">
    <source>
        <dbReference type="EMBL" id="UPV74301.1"/>
    </source>
</evidence>
<dbReference type="Proteomes" id="UP000830729">
    <property type="component" value="Chromosome"/>
</dbReference>
<dbReference type="KEGG" id="halx:M0R89_17410"/>
<dbReference type="RefSeq" id="WP_248650347.1">
    <property type="nucleotide sequence ID" value="NZ_CP096659.1"/>
</dbReference>
<gene>
    <name evidence="1" type="ORF">M0R89_17410</name>
</gene>
<proteinExistence type="predicted"/>
<accession>A0A8U0HU52</accession>
<dbReference type="EMBL" id="CP096659">
    <property type="protein sequence ID" value="UPV74301.1"/>
    <property type="molecule type" value="Genomic_DNA"/>
</dbReference>
<sequence>MNPRFDSPDDESGIAVIDPVGSNRVALYTPGSVSPEPADTDGFVYPVSAARRFVTSEIRFRYAVQVSVRRSDGAYLCDLDPVTNREFDDGEYLLEVTGPVKMYLRVPSSISTERTDDGLRFEFGGDVEVELGARLPHNTPAATITVPDAPAAAMDAISTFGSALKTTSPERSWPTLRGHPPRIERGDELAIPDELDAPDTGITIHVPATYEHVLPVAPLAYYLGARVVPGDPPRLTTTDGFTHRLGEGDEFGDEVARLLKRVYVLDCATRGEGFHPVELPARRAVESVADLDFATLYDAPPVERLPTYLSVPETVAEEVKPTWGRVTYARPVAESLELLPYAVYDLSIVRAKAATPDAPATVGANDTTGEDALSSFKRRSDLADLGLPSESGERAAGVPDPDEYVPLPEADALERAWIGDGTPVHGTKLHAAAFRHERTESTDGVIEVTVVCNDEEMREEWDAVSDVYGARDEVPFEVDCRFGVTTDELRTLLAADRDLFHFIGHVDGRGLACSDGLLDAETVDETGATTILLNACRSHDQGVSLVEAGARAAIVSWGDVGNSGAVEVGETFAQLLNYGFAVGSALAIVEEYTSIGRHYVAVGDPSVAVAQCEDGTPSLCEFDSDSDATSHTEGVRVRMTSYPSAEFAVGTVVHSYLRDGEEGLYTVPGSKRFENTVEEMREGFGNDPGPILVDDELRWTDEWFDGE</sequence>
<evidence type="ECO:0000313" key="2">
    <source>
        <dbReference type="Proteomes" id="UP000830729"/>
    </source>
</evidence>
<name>A0A8U0HU52_9EURY</name>
<dbReference type="AlphaFoldDB" id="A0A8U0HU52"/>
<dbReference type="GeneID" id="72187015"/>
<organism evidence="1 2">
    <name type="scientific">Halorussus limi</name>
    <dbReference type="NCBI Taxonomy" id="2938695"/>
    <lineage>
        <taxon>Archaea</taxon>
        <taxon>Methanobacteriati</taxon>
        <taxon>Methanobacteriota</taxon>
        <taxon>Stenosarchaea group</taxon>
        <taxon>Halobacteria</taxon>
        <taxon>Halobacteriales</taxon>
        <taxon>Haladaptataceae</taxon>
        <taxon>Halorussus</taxon>
    </lineage>
</organism>
<reference evidence="1 2" key="1">
    <citation type="submission" date="2022-04" db="EMBL/GenBank/DDBJ databases">
        <title>Diverse halophilic archaea isolated from saline environments.</title>
        <authorList>
            <person name="Cui H.-L."/>
        </authorList>
    </citation>
    <scope>NUCLEOTIDE SEQUENCE [LARGE SCALE GENOMIC DNA]</scope>
    <source>
        <strain evidence="1 2">XZYJT49</strain>
    </source>
</reference>
<keyword evidence="2" id="KW-1185">Reference proteome</keyword>